<evidence type="ECO:0000259" key="2">
    <source>
        <dbReference type="Pfam" id="PF07833"/>
    </source>
</evidence>
<dbReference type="RefSeq" id="WP_379229866.1">
    <property type="nucleotide sequence ID" value="NZ_JBHSTE010000001.1"/>
</dbReference>
<dbReference type="SUPFAM" id="SSF49299">
    <property type="entry name" value="PKD domain"/>
    <property type="match status" value="1"/>
</dbReference>
<evidence type="ECO:0000313" key="4">
    <source>
        <dbReference type="Proteomes" id="UP001596233"/>
    </source>
</evidence>
<protein>
    <submittedName>
        <fullName evidence="3">Stalk domain-containing protein</fullName>
    </submittedName>
</protein>
<dbReference type="InterPro" id="IPR035986">
    <property type="entry name" value="PKD_dom_sf"/>
</dbReference>
<dbReference type="EMBL" id="JBHSTE010000001">
    <property type="protein sequence ID" value="MFC6331050.1"/>
    <property type="molecule type" value="Genomic_DNA"/>
</dbReference>
<dbReference type="SUPFAM" id="SSF55383">
    <property type="entry name" value="Copper amine oxidase, domain N"/>
    <property type="match status" value="2"/>
</dbReference>
<dbReference type="InterPro" id="IPR036582">
    <property type="entry name" value="Mao_N_sf"/>
</dbReference>
<proteinExistence type="predicted"/>
<feature type="domain" description="Copper amine oxidase-like N-terminal" evidence="2">
    <location>
        <begin position="65"/>
        <end position="154"/>
    </location>
</feature>
<feature type="chain" id="PRO_5047107888" evidence="1">
    <location>
        <begin position="20"/>
        <end position="590"/>
    </location>
</feature>
<reference evidence="4" key="1">
    <citation type="journal article" date="2019" name="Int. J. Syst. Evol. Microbiol.">
        <title>The Global Catalogue of Microorganisms (GCM) 10K type strain sequencing project: providing services to taxonomists for standard genome sequencing and annotation.</title>
        <authorList>
            <consortium name="The Broad Institute Genomics Platform"/>
            <consortium name="The Broad Institute Genome Sequencing Center for Infectious Disease"/>
            <person name="Wu L."/>
            <person name="Ma J."/>
        </authorList>
    </citation>
    <scope>NUCLEOTIDE SEQUENCE [LARGE SCALE GENOMIC DNA]</scope>
    <source>
        <strain evidence="4">PCU 280</strain>
    </source>
</reference>
<dbReference type="Proteomes" id="UP001596233">
    <property type="component" value="Unassembled WGS sequence"/>
</dbReference>
<dbReference type="Gene3D" id="3.30.457.10">
    <property type="entry name" value="Copper amine oxidase-like, N-terminal domain"/>
    <property type="match status" value="2"/>
</dbReference>
<organism evidence="3 4">
    <name type="scientific">Paenibacillus septentrionalis</name>
    <dbReference type="NCBI Taxonomy" id="429342"/>
    <lineage>
        <taxon>Bacteria</taxon>
        <taxon>Bacillati</taxon>
        <taxon>Bacillota</taxon>
        <taxon>Bacilli</taxon>
        <taxon>Bacillales</taxon>
        <taxon>Paenibacillaceae</taxon>
        <taxon>Paenibacillus</taxon>
    </lineage>
</organism>
<comment type="caution">
    <text evidence="3">The sequence shown here is derived from an EMBL/GenBank/DDBJ whole genome shotgun (WGS) entry which is preliminary data.</text>
</comment>
<sequence length="590" mass="64586">MKQKLLAFATIVSCSAVLAMAPIAERAVEAAATKTSQVIFYLDQKEAYRNGELVVLDSPATAIAGKSYLPAKFLGDSFGMKVSYDSQTKNVTLISDQVHIVFDIAGNTITVNDEKMSNDNIARIINGRIMVQLTWLCDYMGASYTYTPAQKKVMVTYVPKAEENIDEALGSAPVAKFSVDKASYAIGETITYTNLSYDPDSEGVSLSWTNKQDAFFTPGEHQVSLVAIDRNGNKSEPYTRTIMVTDKVLFEEFEYGVYTSGPGGYIKATDELFNASVLSIPEASKTVQYATDRKLLVSDSPEIITKQGILYEDSINGKARLYANHVNESGQSMEFAILATNNTTKPITLKTTNQGEVYPSKYAMLLGSEAVIDFLMYNQVNEAFTVAPGETIVYRQFPTFRNGYGMNTVYDVESSGELLVSFVAASKIDRSALALPKLAYNGHVRGSFSQSDITWTVDPSKQGKTRVQRLVIGDGTSDPFIKGYDPLRKEQTTLSGNYGAVYHMTIKKPGNMAIMVMARGGQFKGAFKVNGQFVRVPASGVLTPFDGLVTIAKTKESDEQVTIEFSPPAGSSFPLNLILYPLDARVKQLQ</sequence>
<gene>
    <name evidence="3" type="ORF">ACFP56_00330</name>
</gene>
<keyword evidence="4" id="KW-1185">Reference proteome</keyword>
<dbReference type="InterPro" id="IPR013783">
    <property type="entry name" value="Ig-like_fold"/>
</dbReference>
<evidence type="ECO:0000256" key="1">
    <source>
        <dbReference type="SAM" id="SignalP"/>
    </source>
</evidence>
<dbReference type="InterPro" id="IPR012854">
    <property type="entry name" value="Cu_amine_oxidase-like_N"/>
</dbReference>
<feature type="signal peptide" evidence="1">
    <location>
        <begin position="1"/>
        <end position="19"/>
    </location>
</feature>
<dbReference type="Gene3D" id="2.60.40.10">
    <property type="entry name" value="Immunoglobulins"/>
    <property type="match status" value="1"/>
</dbReference>
<keyword evidence="1" id="KW-0732">Signal</keyword>
<accession>A0ABW1UX94</accession>
<dbReference type="Pfam" id="PF07833">
    <property type="entry name" value="Cu_amine_oxidN1"/>
    <property type="match status" value="1"/>
</dbReference>
<evidence type="ECO:0000313" key="3">
    <source>
        <dbReference type="EMBL" id="MFC6331050.1"/>
    </source>
</evidence>
<name>A0ABW1UX94_9BACL</name>